<dbReference type="EMBL" id="CAKOAT010337376">
    <property type="protein sequence ID" value="CAH8362639.1"/>
    <property type="molecule type" value="Genomic_DNA"/>
</dbReference>
<proteinExistence type="inferred from homology"/>
<dbReference type="PANTHER" id="PTHR36710">
    <property type="entry name" value="PECTINESTERASE INHIBITOR-LIKE"/>
    <property type="match status" value="1"/>
</dbReference>
<evidence type="ECO:0000256" key="3">
    <source>
        <dbReference type="ARBA" id="ARBA00038471"/>
    </source>
</evidence>
<gene>
    <name evidence="5" type="ORF">ERUC_LOCUS28395</name>
</gene>
<organism evidence="5 6">
    <name type="scientific">Eruca vesicaria subsp. sativa</name>
    <name type="common">Garden rocket</name>
    <name type="synonym">Eruca sativa</name>
    <dbReference type="NCBI Taxonomy" id="29727"/>
    <lineage>
        <taxon>Eukaryota</taxon>
        <taxon>Viridiplantae</taxon>
        <taxon>Streptophyta</taxon>
        <taxon>Embryophyta</taxon>
        <taxon>Tracheophyta</taxon>
        <taxon>Spermatophyta</taxon>
        <taxon>Magnoliopsida</taxon>
        <taxon>eudicotyledons</taxon>
        <taxon>Gunneridae</taxon>
        <taxon>Pentapetalae</taxon>
        <taxon>rosids</taxon>
        <taxon>malvids</taxon>
        <taxon>Brassicales</taxon>
        <taxon>Brassicaceae</taxon>
        <taxon>Brassiceae</taxon>
        <taxon>Eruca</taxon>
    </lineage>
</organism>
<evidence type="ECO:0000256" key="4">
    <source>
        <dbReference type="SAM" id="SignalP"/>
    </source>
</evidence>
<evidence type="ECO:0000313" key="5">
    <source>
        <dbReference type="EMBL" id="CAH8362639.1"/>
    </source>
</evidence>
<name>A0ABC8KTR3_ERUVS</name>
<dbReference type="InterPro" id="IPR035513">
    <property type="entry name" value="Invertase/methylesterase_inhib"/>
</dbReference>
<dbReference type="InterPro" id="IPR052421">
    <property type="entry name" value="PCW_Enzyme_Inhibitor"/>
</dbReference>
<feature type="signal peptide" evidence="4">
    <location>
        <begin position="1"/>
        <end position="28"/>
    </location>
</feature>
<dbReference type="Gene3D" id="1.20.140.40">
    <property type="entry name" value="Invertase/pectin methylesterase inhibitor family protein"/>
    <property type="match status" value="1"/>
</dbReference>
<protein>
    <recommendedName>
        <fullName evidence="7">Pectinesterase inhibitor domain-containing protein</fullName>
    </recommendedName>
</protein>
<keyword evidence="1 4" id="KW-0732">Signal</keyword>
<accession>A0ABC8KTR3</accession>
<dbReference type="AlphaFoldDB" id="A0ABC8KTR3"/>
<evidence type="ECO:0000256" key="2">
    <source>
        <dbReference type="ARBA" id="ARBA00023157"/>
    </source>
</evidence>
<dbReference type="InterPro" id="IPR006501">
    <property type="entry name" value="Pectinesterase_inhib_dom"/>
</dbReference>
<dbReference type="NCBIfam" id="TIGR01614">
    <property type="entry name" value="PME_inhib"/>
    <property type="match status" value="1"/>
</dbReference>
<evidence type="ECO:0008006" key="7">
    <source>
        <dbReference type="Google" id="ProtNLM"/>
    </source>
</evidence>
<comment type="similarity">
    <text evidence="3">Belongs to the PMEI family.</text>
</comment>
<evidence type="ECO:0000313" key="6">
    <source>
        <dbReference type="Proteomes" id="UP001642260"/>
    </source>
</evidence>
<dbReference type="Proteomes" id="UP001642260">
    <property type="component" value="Unassembled WGS sequence"/>
</dbReference>
<comment type="caution">
    <text evidence="5">The sequence shown here is derived from an EMBL/GenBank/DDBJ whole genome shotgun (WGS) entry which is preliminary data.</text>
</comment>
<keyword evidence="2" id="KW-1015">Disulfide bond</keyword>
<keyword evidence="6" id="KW-1185">Reference proteome</keyword>
<feature type="chain" id="PRO_5044748281" description="Pectinesterase inhibitor domain-containing protein" evidence="4">
    <location>
        <begin position="29"/>
        <end position="127"/>
    </location>
</feature>
<reference evidence="5 6" key="1">
    <citation type="submission" date="2022-03" db="EMBL/GenBank/DDBJ databases">
        <authorList>
            <person name="Macdonald S."/>
            <person name="Ahmed S."/>
            <person name="Newling K."/>
        </authorList>
    </citation>
    <scope>NUCLEOTIDE SEQUENCE [LARGE SCALE GENOMIC DNA]</scope>
</reference>
<sequence length="127" mass="13871">MAFSCVTRNVFSILPLLVILLTIPLSSSFSPSDKVTKELLDQLCSKPTIDDKFCVWQTSYATTVGLDLSGLVDMVLKKTQAFGNMNLSSMKGLATTTTDPYLKETYKICVIDYELAITAIEGAQAFA</sequence>
<feature type="non-terminal residue" evidence="5">
    <location>
        <position position="127"/>
    </location>
</feature>
<dbReference type="PANTHER" id="PTHR36710:SF4">
    <property type="entry name" value="PLANT INVERTASE_PECTIN METHYLESTERASE INHIBITOR SUPERFAMILY PROTEIN"/>
    <property type="match status" value="1"/>
</dbReference>
<evidence type="ECO:0000256" key="1">
    <source>
        <dbReference type="ARBA" id="ARBA00022729"/>
    </source>
</evidence>
<dbReference type="SUPFAM" id="SSF101148">
    <property type="entry name" value="Plant invertase/pectin methylesterase inhibitor"/>
    <property type="match status" value="1"/>
</dbReference>